<name>A0A8D8S574_9HEMI</name>
<dbReference type="InterPro" id="IPR022617">
    <property type="entry name" value="Rad60/SUMO-like_dom"/>
</dbReference>
<evidence type="ECO:0000313" key="2">
    <source>
        <dbReference type="EMBL" id="CAG6662055.1"/>
    </source>
</evidence>
<feature type="domain" description="Rad60/SUMO-like" evidence="1">
    <location>
        <begin position="16"/>
        <end position="84"/>
    </location>
</feature>
<dbReference type="InterPro" id="IPR029071">
    <property type="entry name" value="Ubiquitin-like_domsf"/>
</dbReference>
<dbReference type="EMBL" id="HBUF01201451">
    <property type="protein sequence ID" value="CAG6662055.1"/>
    <property type="molecule type" value="Transcribed_RNA"/>
</dbReference>
<accession>A0A8D8S574</accession>
<dbReference type="EMBL" id="HBUF01354267">
    <property type="protein sequence ID" value="CAG6716315.1"/>
    <property type="molecule type" value="Transcribed_RNA"/>
</dbReference>
<sequence>MFQDWDSKSKSTDDHISLMVLNGDANGVQFKIRKETPLIKLMNAYCKTCNLDLNLLRFRFDGDCVSKLDTPKKMKMEDGDVLEVFQYQQSGTGLQSNVQTSKT</sequence>
<protein>
    <submittedName>
        <fullName evidence="2">Small ubiquitin-related modifier 3</fullName>
    </submittedName>
</protein>
<dbReference type="EMBL" id="HBUF01201450">
    <property type="protein sequence ID" value="CAG6662054.1"/>
    <property type="molecule type" value="Transcribed_RNA"/>
</dbReference>
<dbReference type="AlphaFoldDB" id="A0A8D8S574"/>
<dbReference type="PANTHER" id="PTHR10562">
    <property type="entry name" value="SMALL UBIQUITIN-RELATED MODIFIER"/>
    <property type="match status" value="1"/>
</dbReference>
<evidence type="ECO:0000259" key="1">
    <source>
        <dbReference type="Pfam" id="PF11976"/>
    </source>
</evidence>
<organism evidence="2">
    <name type="scientific">Cacopsylla melanoneura</name>
    <dbReference type="NCBI Taxonomy" id="428564"/>
    <lineage>
        <taxon>Eukaryota</taxon>
        <taxon>Metazoa</taxon>
        <taxon>Ecdysozoa</taxon>
        <taxon>Arthropoda</taxon>
        <taxon>Hexapoda</taxon>
        <taxon>Insecta</taxon>
        <taxon>Pterygota</taxon>
        <taxon>Neoptera</taxon>
        <taxon>Paraneoptera</taxon>
        <taxon>Hemiptera</taxon>
        <taxon>Sternorrhyncha</taxon>
        <taxon>Psylloidea</taxon>
        <taxon>Psyllidae</taxon>
        <taxon>Psyllinae</taxon>
        <taxon>Cacopsylla</taxon>
    </lineage>
</organism>
<dbReference type="Pfam" id="PF11976">
    <property type="entry name" value="Rad60-SLD"/>
    <property type="match status" value="1"/>
</dbReference>
<dbReference type="SUPFAM" id="SSF54236">
    <property type="entry name" value="Ubiquitin-like"/>
    <property type="match status" value="1"/>
</dbReference>
<dbReference type="EMBL" id="HBUF01354268">
    <property type="protein sequence ID" value="CAG6716316.1"/>
    <property type="molecule type" value="Transcribed_RNA"/>
</dbReference>
<proteinExistence type="predicted"/>
<reference evidence="2" key="1">
    <citation type="submission" date="2021-05" db="EMBL/GenBank/DDBJ databases">
        <authorList>
            <person name="Alioto T."/>
            <person name="Alioto T."/>
            <person name="Gomez Garrido J."/>
        </authorList>
    </citation>
    <scope>NUCLEOTIDE SEQUENCE</scope>
</reference>
<dbReference type="EMBL" id="HBUF01354269">
    <property type="protein sequence ID" value="CAG6716317.1"/>
    <property type="molecule type" value="Transcribed_RNA"/>
</dbReference>
<dbReference type="Gene3D" id="3.10.20.90">
    <property type="entry name" value="Phosphatidylinositol 3-kinase Catalytic Subunit, Chain A, domain 1"/>
    <property type="match status" value="1"/>
</dbReference>